<dbReference type="GO" id="GO:0012505">
    <property type="term" value="C:endomembrane system"/>
    <property type="evidence" value="ECO:0007669"/>
    <property type="project" value="UniProtKB-SubCell"/>
</dbReference>
<dbReference type="GO" id="GO:0003924">
    <property type="term" value="F:GTPase activity"/>
    <property type="evidence" value="ECO:0007669"/>
    <property type="project" value="InterPro"/>
</dbReference>
<evidence type="ECO:0000256" key="2">
    <source>
        <dbReference type="ARBA" id="ARBA00022741"/>
    </source>
</evidence>
<dbReference type="SUPFAM" id="SSF52540">
    <property type="entry name" value="P-loop containing nucleoside triphosphate hydrolases"/>
    <property type="match status" value="1"/>
</dbReference>
<dbReference type="PANTHER" id="PTHR47981:SF2">
    <property type="entry name" value="RAS-RELATED PROTEIN RABG3B"/>
    <property type="match status" value="1"/>
</dbReference>
<keyword evidence="3" id="KW-0813">Transport</keyword>
<evidence type="ECO:0000256" key="7">
    <source>
        <dbReference type="ARBA" id="ARBA00046278"/>
    </source>
</evidence>
<evidence type="ECO:0000256" key="1">
    <source>
        <dbReference type="ARBA" id="ARBA00006270"/>
    </source>
</evidence>
<dbReference type="SMART" id="SM00175">
    <property type="entry name" value="RAB"/>
    <property type="match status" value="1"/>
</dbReference>
<dbReference type="GO" id="GO:0015031">
    <property type="term" value="P:protein transport"/>
    <property type="evidence" value="ECO:0007669"/>
    <property type="project" value="UniProtKB-KW"/>
</dbReference>
<dbReference type="GO" id="GO:0005774">
    <property type="term" value="C:vacuolar membrane"/>
    <property type="evidence" value="ECO:0007669"/>
    <property type="project" value="TreeGrafter"/>
</dbReference>
<dbReference type="GO" id="GO:0005525">
    <property type="term" value="F:GTP binding"/>
    <property type="evidence" value="ECO:0007669"/>
    <property type="project" value="UniProtKB-KW"/>
</dbReference>
<dbReference type="PANTHER" id="PTHR47981">
    <property type="entry name" value="RAB FAMILY"/>
    <property type="match status" value="1"/>
</dbReference>
<comment type="similarity">
    <text evidence="1">Belongs to the small GTPase superfamily. Rab family.</text>
</comment>
<dbReference type="NCBIfam" id="TIGR00231">
    <property type="entry name" value="small_GTP"/>
    <property type="match status" value="1"/>
</dbReference>
<dbReference type="Pfam" id="PF00071">
    <property type="entry name" value="Ras"/>
    <property type="match status" value="1"/>
</dbReference>
<sequence>MYWENPMQYLRPPPRAQIKVVLLGDQGVGKTSLVKRYVEKSFRSEYKATLCADFVTKEVAHEETTLVTVQIWDTAGEESFNSLETGYHRDVDGCVLVFDINKRKTFANIDKWYSQFLEQVETWDRPKLPFLLIGNKIDKDLGVSDQWARDWCATKGGYPYIETSANDGRGVGLAFECLVNLAFGYHPKEKDMSSSSSVLSIPPFFIAHSLKSFVCFATSQTLQARARRRNEFSPMKLLRGIVFSLTS</sequence>
<protein>
    <submittedName>
        <fullName evidence="8">Uncharacterized protein</fullName>
    </submittedName>
</protein>
<name>A0A835PM46_VANPL</name>
<reference evidence="8 9" key="1">
    <citation type="journal article" date="2020" name="Nat. Food">
        <title>A phased Vanilla planifolia genome enables genetic improvement of flavour and production.</title>
        <authorList>
            <person name="Hasing T."/>
            <person name="Tang H."/>
            <person name="Brym M."/>
            <person name="Khazi F."/>
            <person name="Huang T."/>
            <person name="Chambers A.H."/>
        </authorList>
    </citation>
    <scope>NUCLEOTIDE SEQUENCE [LARGE SCALE GENOMIC DNA]</scope>
    <source>
        <tissue evidence="8">Leaf</tissue>
    </source>
</reference>
<evidence type="ECO:0000313" key="9">
    <source>
        <dbReference type="Proteomes" id="UP000639772"/>
    </source>
</evidence>
<dbReference type="SMART" id="SM00176">
    <property type="entry name" value="RAN"/>
    <property type="match status" value="1"/>
</dbReference>
<dbReference type="Proteomes" id="UP000639772">
    <property type="component" value="Chromosome 13"/>
</dbReference>
<keyword evidence="4" id="KW-0342">GTP-binding</keyword>
<dbReference type="SMART" id="SM00174">
    <property type="entry name" value="RHO"/>
    <property type="match status" value="1"/>
</dbReference>
<proteinExistence type="inferred from homology"/>
<evidence type="ECO:0000256" key="6">
    <source>
        <dbReference type="ARBA" id="ARBA00023289"/>
    </source>
</evidence>
<dbReference type="SMART" id="SM00173">
    <property type="entry name" value="RAS"/>
    <property type="match status" value="1"/>
</dbReference>
<dbReference type="EMBL" id="JADCNM010000013">
    <property type="protein sequence ID" value="KAG0455839.1"/>
    <property type="molecule type" value="Genomic_DNA"/>
</dbReference>
<dbReference type="InterPro" id="IPR001806">
    <property type="entry name" value="Small_GTPase"/>
</dbReference>
<comment type="caution">
    <text evidence="8">The sequence shown here is derived from an EMBL/GenBank/DDBJ whole genome shotgun (WGS) entry which is preliminary data.</text>
</comment>
<dbReference type="PRINTS" id="PR00449">
    <property type="entry name" value="RASTRNSFRMNG"/>
</dbReference>
<comment type="subcellular location">
    <subcellularLocation>
        <location evidence="7">Endomembrane system</location>
        <topology evidence="7">Lipid-anchor</topology>
        <orientation evidence="7">Cytoplasmic side</orientation>
    </subcellularLocation>
</comment>
<dbReference type="FunFam" id="3.40.50.300:FF:001447">
    <property type="entry name" value="Ras-related protein Rab-1B"/>
    <property type="match status" value="1"/>
</dbReference>
<gene>
    <name evidence="8" type="ORF">HPP92_023627</name>
</gene>
<keyword evidence="3" id="KW-0653">Protein transport</keyword>
<dbReference type="InterPro" id="IPR005225">
    <property type="entry name" value="Small_GTP-bd"/>
</dbReference>
<dbReference type="Gene3D" id="3.40.50.300">
    <property type="entry name" value="P-loop containing nucleotide triphosphate hydrolases"/>
    <property type="match status" value="1"/>
</dbReference>
<evidence type="ECO:0000256" key="4">
    <source>
        <dbReference type="ARBA" id="ARBA00023134"/>
    </source>
</evidence>
<evidence type="ECO:0000256" key="3">
    <source>
        <dbReference type="ARBA" id="ARBA00022927"/>
    </source>
</evidence>
<keyword evidence="6" id="KW-0636">Prenylation</keyword>
<dbReference type="PROSITE" id="PS51419">
    <property type="entry name" value="RAB"/>
    <property type="match status" value="1"/>
</dbReference>
<evidence type="ECO:0000313" key="8">
    <source>
        <dbReference type="EMBL" id="KAG0455839.1"/>
    </source>
</evidence>
<dbReference type="PROSITE" id="PS51420">
    <property type="entry name" value="RHO"/>
    <property type="match status" value="1"/>
</dbReference>
<keyword evidence="2" id="KW-0547">Nucleotide-binding</keyword>
<dbReference type="OrthoDB" id="1436450at2759"/>
<accession>A0A835PM46</accession>
<organism evidence="8 9">
    <name type="scientific">Vanilla planifolia</name>
    <name type="common">Vanilla</name>
    <dbReference type="NCBI Taxonomy" id="51239"/>
    <lineage>
        <taxon>Eukaryota</taxon>
        <taxon>Viridiplantae</taxon>
        <taxon>Streptophyta</taxon>
        <taxon>Embryophyta</taxon>
        <taxon>Tracheophyta</taxon>
        <taxon>Spermatophyta</taxon>
        <taxon>Magnoliopsida</taxon>
        <taxon>Liliopsida</taxon>
        <taxon>Asparagales</taxon>
        <taxon>Orchidaceae</taxon>
        <taxon>Vanilloideae</taxon>
        <taxon>Vanilleae</taxon>
        <taxon>Vanilla</taxon>
    </lineage>
</organism>
<keyword evidence="5" id="KW-0449">Lipoprotein</keyword>
<dbReference type="PROSITE" id="PS51421">
    <property type="entry name" value="RAS"/>
    <property type="match status" value="1"/>
</dbReference>
<dbReference type="AlphaFoldDB" id="A0A835PM46"/>
<dbReference type="InterPro" id="IPR027417">
    <property type="entry name" value="P-loop_NTPase"/>
</dbReference>
<evidence type="ECO:0000256" key="5">
    <source>
        <dbReference type="ARBA" id="ARBA00023288"/>
    </source>
</evidence>